<protein>
    <submittedName>
        <fullName evidence="2">Uncharacterized protein</fullName>
    </submittedName>
</protein>
<dbReference type="Proteomes" id="UP001597173">
    <property type="component" value="Unassembled WGS sequence"/>
</dbReference>
<evidence type="ECO:0000256" key="1">
    <source>
        <dbReference type="SAM" id="MobiDB-lite"/>
    </source>
</evidence>
<comment type="caution">
    <text evidence="2">The sequence shown here is derived from an EMBL/GenBank/DDBJ whole genome shotgun (WGS) entry which is preliminary data.</text>
</comment>
<accession>A0ABW3YRL8</accession>
<gene>
    <name evidence="2" type="ORF">ACFQ33_01215</name>
</gene>
<dbReference type="EMBL" id="JBHTNF010000001">
    <property type="protein sequence ID" value="MFD1326518.1"/>
    <property type="molecule type" value="Genomic_DNA"/>
</dbReference>
<organism evidence="2 3">
    <name type="scientific">Mycoplana ramosa</name>
    <name type="common">Mycoplana bullata</name>
    <dbReference type="NCBI Taxonomy" id="40837"/>
    <lineage>
        <taxon>Bacteria</taxon>
        <taxon>Pseudomonadati</taxon>
        <taxon>Pseudomonadota</taxon>
        <taxon>Alphaproteobacteria</taxon>
        <taxon>Hyphomicrobiales</taxon>
        <taxon>Rhizobiaceae</taxon>
        <taxon>Mycoplana</taxon>
    </lineage>
</organism>
<sequence length="96" mass="10908">METRYAKQTDGIECAAWDHWNVKANGKLPRKTESDLYRNPGSQLTSGRQITAALHVFSGLCRGETHSEMPNALKVPKHRRPQRQENRRNGENVIAP</sequence>
<evidence type="ECO:0000313" key="3">
    <source>
        <dbReference type="Proteomes" id="UP001597173"/>
    </source>
</evidence>
<reference evidence="3" key="1">
    <citation type="journal article" date="2019" name="Int. J. Syst. Evol. Microbiol.">
        <title>The Global Catalogue of Microorganisms (GCM) 10K type strain sequencing project: providing services to taxonomists for standard genome sequencing and annotation.</title>
        <authorList>
            <consortium name="The Broad Institute Genomics Platform"/>
            <consortium name="The Broad Institute Genome Sequencing Center for Infectious Disease"/>
            <person name="Wu L."/>
            <person name="Ma J."/>
        </authorList>
    </citation>
    <scope>NUCLEOTIDE SEQUENCE [LARGE SCALE GENOMIC DNA]</scope>
    <source>
        <strain evidence="3">CCUG 55609</strain>
    </source>
</reference>
<keyword evidence="3" id="KW-1185">Reference proteome</keyword>
<feature type="region of interest" description="Disordered" evidence="1">
    <location>
        <begin position="68"/>
        <end position="96"/>
    </location>
</feature>
<dbReference type="RefSeq" id="WP_374837980.1">
    <property type="nucleotide sequence ID" value="NZ_JBHEEW010000006.1"/>
</dbReference>
<name>A0ABW3YRL8_MYCRA</name>
<proteinExistence type="predicted"/>
<evidence type="ECO:0000313" key="2">
    <source>
        <dbReference type="EMBL" id="MFD1326518.1"/>
    </source>
</evidence>